<dbReference type="AlphaFoldDB" id="A0ABD2W8V4"/>
<evidence type="ECO:0000256" key="4">
    <source>
        <dbReference type="ARBA" id="ARBA00022475"/>
    </source>
</evidence>
<dbReference type="Proteomes" id="UP001627154">
    <property type="component" value="Unassembled WGS sequence"/>
</dbReference>
<feature type="transmembrane region" description="Helical" evidence="13">
    <location>
        <begin position="24"/>
        <end position="46"/>
    </location>
</feature>
<comment type="caution">
    <text evidence="14">The sequence shown here is derived from an EMBL/GenBank/DDBJ whole genome shotgun (WGS) entry which is preliminary data.</text>
</comment>
<keyword evidence="9 13" id="KW-0472">Membrane</keyword>
<keyword evidence="5" id="KW-0963">Cytoplasm</keyword>
<evidence type="ECO:0000256" key="8">
    <source>
        <dbReference type="ARBA" id="ARBA00022989"/>
    </source>
</evidence>
<dbReference type="InterPro" id="IPR006875">
    <property type="entry name" value="Sarcoglycan"/>
</dbReference>
<dbReference type="InterPro" id="IPR039972">
    <property type="entry name" value="Sarcoglycan_gamma/delta/zeta"/>
</dbReference>
<comment type="similarity">
    <text evidence="3">Belongs to the sarcoglycan beta/delta/gamma/zeta family.</text>
</comment>
<comment type="subcellular location">
    <subcellularLocation>
        <location evidence="2">Cell membrane</location>
        <location evidence="2">Sarcolemma</location>
        <topology evidence="2">Single-pass type II membrane protein</topology>
    </subcellularLocation>
    <subcellularLocation>
        <location evidence="1">Cytoplasm</location>
        <location evidence="1">Cytoskeleton</location>
    </subcellularLocation>
</comment>
<evidence type="ECO:0000313" key="14">
    <source>
        <dbReference type="EMBL" id="KAL3389504.1"/>
    </source>
</evidence>
<evidence type="ECO:0000256" key="13">
    <source>
        <dbReference type="SAM" id="Phobius"/>
    </source>
</evidence>
<accession>A0ABD2W8V4</accession>
<evidence type="ECO:0000256" key="5">
    <source>
        <dbReference type="ARBA" id="ARBA00022490"/>
    </source>
</evidence>
<reference evidence="14 15" key="1">
    <citation type="journal article" date="2024" name="bioRxiv">
        <title>A reference genome for Trichogramma kaykai: A tiny desert-dwelling parasitoid wasp with competing sex-ratio distorters.</title>
        <authorList>
            <person name="Culotta J."/>
            <person name="Lindsey A.R."/>
        </authorList>
    </citation>
    <scope>NUCLEOTIDE SEQUENCE [LARGE SCALE GENOMIC DNA]</scope>
    <source>
        <strain evidence="14 15">KSX58</strain>
    </source>
</reference>
<dbReference type="EMBL" id="JBJJXI010000123">
    <property type="protein sequence ID" value="KAL3389504.1"/>
    <property type="molecule type" value="Genomic_DNA"/>
</dbReference>
<organism evidence="14 15">
    <name type="scientific">Trichogramma kaykai</name>
    <dbReference type="NCBI Taxonomy" id="54128"/>
    <lineage>
        <taxon>Eukaryota</taxon>
        <taxon>Metazoa</taxon>
        <taxon>Ecdysozoa</taxon>
        <taxon>Arthropoda</taxon>
        <taxon>Hexapoda</taxon>
        <taxon>Insecta</taxon>
        <taxon>Pterygota</taxon>
        <taxon>Neoptera</taxon>
        <taxon>Endopterygota</taxon>
        <taxon>Hymenoptera</taxon>
        <taxon>Apocrita</taxon>
        <taxon>Proctotrupomorpha</taxon>
        <taxon>Chalcidoidea</taxon>
        <taxon>Trichogrammatidae</taxon>
        <taxon>Trichogramma</taxon>
    </lineage>
</organism>
<evidence type="ECO:0000313" key="15">
    <source>
        <dbReference type="Proteomes" id="UP001627154"/>
    </source>
</evidence>
<evidence type="ECO:0000256" key="6">
    <source>
        <dbReference type="ARBA" id="ARBA00022692"/>
    </source>
</evidence>
<evidence type="ECO:0000256" key="2">
    <source>
        <dbReference type="ARBA" id="ARBA00004274"/>
    </source>
</evidence>
<keyword evidence="12" id="KW-0206">Cytoskeleton</keyword>
<dbReference type="GO" id="GO:0042383">
    <property type="term" value="C:sarcolemma"/>
    <property type="evidence" value="ECO:0007669"/>
    <property type="project" value="UniProtKB-SubCell"/>
</dbReference>
<evidence type="ECO:0000256" key="1">
    <source>
        <dbReference type="ARBA" id="ARBA00004245"/>
    </source>
</evidence>
<dbReference type="PANTHER" id="PTHR12939">
    <property type="entry name" value="SARCOGLYCAN"/>
    <property type="match status" value="1"/>
</dbReference>
<evidence type="ECO:0000256" key="9">
    <source>
        <dbReference type="ARBA" id="ARBA00023136"/>
    </source>
</evidence>
<keyword evidence="15" id="KW-1185">Reference proteome</keyword>
<dbReference type="PANTHER" id="PTHR12939:SF10">
    <property type="entry name" value="EG:4F1.1 PROTEIN"/>
    <property type="match status" value="1"/>
</dbReference>
<keyword evidence="6 13" id="KW-0812">Transmembrane</keyword>
<protein>
    <recommendedName>
        <fullName evidence="16">Zeta-sarcoglycan</fullName>
    </recommendedName>
</protein>
<name>A0ABD2W8V4_9HYME</name>
<evidence type="ECO:0000256" key="11">
    <source>
        <dbReference type="ARBA" id="ARBA00023180"/>
    </source>
</evidence>
<dbReference type="GO" id="GO:0005856">
    <property type="term" value="C:cytoskeleton"/>
    <property type="evidence" value="ECO:0007669"/>
    <property type="project" value="UniProtKB-SubCell"/>
</dbReference>
<sequence>MSEPPARCTKSLNFGVYGWRKRCLYFLVLGLAVIVILNLALTLWLLKVMEFSFDGIGSLKVIPGGIELHGQAAILDALIASSVKSRRGSNLELESWTNFTASARSDTGQVLARFTLSEDKVECVAKAFRITDPNGELLFLSSNNRVVVGAKNLKITGVGGAVFEGSVQTPLVTSAAGHDLKLESATRSLEIRAPQRINIESSAGELSASSLSELRLTSREGSLKLEARSVYLRGLISNATTTSSSRRSGSASGSSSATRLEGVSVYQLCACEDGKLFLASPDALCQADHSLCH</sequence>
<dbReference type="Pfam" id="PF04790">
    <property type="entry name" value="Sarcoglycan_1"/>
    <property type="match status" value="1"/>
</dbReference>
<keyword evidence="10" id="KW-1015">Disulfide bond</keyword>
<keyword evidence="8 13" id="KW-1133">Transmembrane helix</keyword>
<evidence type="ECO:0000256" key="12">
    <source>
        <dbReference type="ARBA" id="ARBA00023212"/>
    </source>
</evidence>
<gene>
    <name evidence="14" type="ORF">TKK_015713</name>
</gene>
<evidence type="ECO:0000256" key="3">
    <source>
        <dbReference type="ARBA" id="ARBA00007574"/>
    </source>
</evidence>
<evidence type="ECO:0008006" key="16">
    <source>
        <dbReference type="Google" id="ProtNLM"/>
    </source>
</evidence>
<keyword evidence="4" id="KW-1003">Cell membrane</keyword>
<proteinExistence type="inferred from homology"/>
<evidence type="ECO:0000256" key="10">
    <source>
        <dbReference type="ARBA" id="ARBA00023157"/>
    </source>
</evidence>
<keyword evidence="11" id="KW-0325">Glycoprotein</keyword>
<keyword evidence="7" id="KW-0735">Signal-anchor</keyword>
<evidence type="ECO:0000256" key="7">
    <source>
        <dbReference type="ARBA" id="ARBA00022968"/>
    </source>
</evidence>